<feature type="chain" id="PRO_5038748075" evidence="2">
    <location>
        <begin position="23"/>
        <end position="834"/>
    </location>
</feature>
<feature type="signal peptide" evidence="2">
    <location>
        <begin position="1"/>
        <end position="22"/>
    </location>
</feature>
<dbReference type="KEGG" id="pnp:IJ22_05970"/>
<dbReference type="InterPro" id="IPR036582">
    <property type="entry name" value="Mao_N_sf"/>
</dbReference>
<accession>A0A0U2U3S2</accession>
<keyword evidence="2" id="KW-0732">Signal</keyword>
<reference evidence="4 5" key="2">
    <citation type="journal article" date="2016" name="Genome Announc.">
        <title>Complete Genome Sequences of Two Interactive Moderate Thermophiles, Paenibacillus napthalenovorans 32O-Y and Paenibacillus sp. 32O-W.</title>
        <authorList>
            <person name="Butler R.R.III."/>
            <person name="Wang J."/>
            <person name="Stark B.C."/>
            <person name="Pombert J.F."/>
        </authorList>
    </citation>
    <scope>NUCLEOTIDE SEQUENCE [LARGE SCALE GENOMIC DNA]</scope>
    <source>
        <strain evidence="4 5">32O-Y</strain>
    </source>
</reference>
<dbReference type="InterPro" id="IPR012854">
    <property type="entry name" value="Cu_amine_oxidase-like_N"/>
</dbReference>
<dbReference type="Gene3D" id="3.30.457.10">
    <property type="entry name" value="Copper amine oxidase-like, N-terminal domain"/>
    <property type="match status" value="1"/>
</dbReference>
<evidence type="ECO:0000256" key="1">
    <source>
        <dbReference type="SAM" id="MobiDB-lite"/>
    </source>
</evidence>
<dbReference type="AlphaFoldDB" id="A0A0U2U3S2"/>
<evidence type="ECO:0000313" key="4">
    <source>
        <dbReference type="EMBL" id="ALS20984.1"/>
    </source>
</evidence>
<proteinExistence type="predicted"/>
<dbReference type="RefSeq" id="WP_062407108.1">
    <property type="nucleotide sequence ID" value="NZ_CP013652.1"/>
</dbReference>
<dbReference type="Pfam" id="PF07833">
    <property type="entry name" value="Cu_amine_oxidN1"/>
    <property type="match status" value="1"/>
</dbReference>
<keyword evidence="5" id="KW-1185">Reference proteome</keyword>
<sequence length="834" mass="92127" precursor="true">MRKTTLLSCMVALTLLASSVPAQQMQAETEKTVGLSLNGESVRFSIQPRLIQNTLMVPLRELSEALGVTVQWNERERTAIASKGERNIKLSLDSNQAYRGSTPVTLDAAPVSDNGYMLVPLRFFSESFDFNVYWDGANRSVDIVDADKSLPTVGSLERMEELLKDSAAVHGGMRLMVTDKLASQSGAAKTPTSESASTAPTFSAAPSHSGTNVQVEGVDEADIIKTDGKYIYQVNRDRVIVSQAYPADSMSVVSTVYWADPQFYPQEIYVDGKHLVVIGNTHYPINDKIKPSNSAAPAASDPSTPVSSPAVDAPATKSIKVAPVPEFIERKKMIWPAPQRFTTKAIVYELGDRTEMKPVRETELEGNYISSRKIGDSLYIVTNKGMDTYWLMDKQISPAEKKAALSTPAYRDSAAGDSFITIGYEDIRYFPKAVEPNYLLVGGLNLSKPEQKMQVTSYLGSGQYVYASQNNLYITVNEYEPVKEEPEQSSKAVPGIGQEIMPIRPVPVETSSVIYKFGMDNGTVKYLGRGKVPGHPLNQFSMDEHGGYFRIATTKGDMWRDDEFTSKNNMYVLNETMNVVGKVEDLAPGERIYSVRYAGSRAYMVTFKNVDPLFVIDLKDPQAPKVLGQLKIPGYSDYLHPYDENHIIGFGKDAVVVDNKNGSGFEGGPTAYYQGMKLALFDVSDVAHPKELFKESIGGRGTHSELLNNHKALLFSKEKNLLAFPVTVMEVKDKSSGGAPADATKYGEFTFQGAYVYGLDLQNGFQLRGRITHLSDEDLQKAGREWYSSDRNVERLLYIGDTLYTASPDMLKANDLSTLTEIGSLKLPPWKPRQ</sequence>
<dbReference type="Pfam" id="PF09826">
    <property type="entry name" value="Beta_propel"/>
    <property type="match status" value="1"/>
</dbReference>
<gene>
    <name evidence="4" type="ORF">IJ22_05970</name>
</gene>
<dbReference type="EMBL" id="CP013652">
    <property type="protein sequence ID" value="ALS20984.1"/>
    <property type="molecule type" value="Genomic_DNA"/>
</dbReference>
<feature type="compositionally biased region" description="Low complexity" evidence="1">
    <location>
        <begin position="291"/>
        <end position="312"/>
    </location>
</feature>
<dbReference type="SUPFAM" id="SSF55383">
    <property type="entry name" value="Copper amine oxidase, domain N"/>
    <property type="match status" value="1"/>
</dbReference>
<evidence type="ECO:0000256" key="2">
    <source>
        <dbReference type="SAM" id="SignalP"/>
    </source>
</evidence>
<protein>
    <submittedName>
        <fullName evidence="4">Beta propeller domain-containing protein</fullName>
    </submittedName>
</protein>
<feature type="region of interest" description="Disordered" evidence="1">
    <location>
        <begin position="289"/>
        <end position="312"/>
    </location>
</feature>
<feature type="region of interest" description="Disordered" evidence="1">
    <location>
        <begin position="184"/>
        <end position="214"/>
    </location>
</feature>
<evidence type="ECO:0000313" key="5">
    <source>
        <dbReference type="Proteomes" id="UP000061660"/>
    </source>
</evidence>
<dbReference type="PATRIC" id="fig|162209.4.peg.630"/>
<dbReference type="InterPro" id="IPR019198">
    <property type="entry name" value="Beta_propeller_containing"/>
</dbReference>
<feature type="domain" description="Copper amine oxidase-like N-terminal" evidence="3">
    <location>
        <begin position="37"/>
        <end position="143"/>
    </location>
</feature>
<reference evidence="5" key="1">
    <citation type="submission" date="2015-12" db="EMBL/GenBank/DDBJ databases">
        <title>Complete genome sequences of two moderately thermophilic Paenibacillus species.</title>
        <authorList>
            <person name="Butler R.III."/>
            <person name="Wang J."/>
            <person name="Stark B.C."/>
            <person name="Pombert J.-F."/>
        </authorList>
    </citation>
    <scope>NUCLEOTIDE SEQUENCE [LARGE SCALE GENOMIC DNA]</scope>
    <source>
        <strain evidence="5">32O-Y</strain>
    </source>
</reference>
<organism evidence="4 5">
    <name type="scientific">Paenibacillus naphthalenovorans</name>
    <dbReference type="NCBI Taxonomy" id="162209"/>
    <lineage>
        <taxon>Bacteria</taxon>
        <taxon>Bacillati</taxon>
        <taxon>Bacillota</taxon>
        <taxon>Bacilli</taxon>
        <taxon>Bacillales</taxon>
        <taxon>Paenibacillaceae</taxon>
        <taxon>Paenibacillus</taxon>
    </lineage>
</organism>
<feature type="compositionally biased region" description="Low complexity" evidence="1">
    <location>
        <begin position="187"/>
        <end position="209"/>
    </location>
</feature>
<name>A0A0U2U3S2_9BACL</name>
<dbReference type="STRING" id="162209.IJ22_05970"/>
<dbReference type="Proteomes" id="UP000061660">
    <property type="component" value="Chromosome"/>
</dbReference>
<evidence type="ECO:0000259" key="3">
    <source>
        <dbReference type="Pfam" id="PF07833"/>
    </source>
</evidence>